<evidence type="ECO:0000313" key="3">
    <source>
        <dbReference type="EMBL" id="PCG66836.1"/>
    </source>
</evidence>
<feature type="compositionally biased region" description="Polar residues" evidence="1">
    <location>
        <begin position="35"/>
        <end position="44"/>
    </location>
</feature>
<feature type="compositionally biased region" description="Acidic residues" evidence="1">
    <location>
        <begin position="49"/>
        <end position="58"/>
    </location>
</feature>
<keyword evidence="2" id="KW-0472">Membrane</keyword>
<dbReference type="AlphaFoldDB" id="A0A2A4J517"/>
<accession>A0A2A4J517</accession>
<name>A0A2A4J517_HELVI</name>
<keyword evidence="2" id="KW-1133">Transmembrane helix</keyword>
<gene>
    <name evidence="3" type="ORF">B5V51_7174</name>
</gene>
<protein>
    <submittedName>
        <fullName evidence="3">Uncharacterized protein</fullName>
    </submittedName>
</protein>
<reference evidence="3" key="1">
    <citation type="submission" date="2017-09" db="EMBL/GenBank/DDBJ databases">
        <title>Contemporary evolution of a Lepidopteran species, Heliothis virescens, in response to modern agricultural practices.</title>
        <authorList>
            <person name="Fritz M.L."/>
            <person name="Deyonke A.M."/>
            <person name="Papanicolaou A."/>
            <person name="Micinski S."/>
            <person name="Westbrook J."/>
            <person name="Gould F."/>
        </authorList>
    </citation>
    <scope>NUCLEOTIDE SEQUENCE [LARGE SCALE GENOMIC DNA]</scope>
    <source>
        <strain evidence="3">HvINT-</strain>
        <tissue evidence="3">Whole body</tissue>
    </source>
</reference>
<evidence type="ECO:0000256" key="1">
    <source>
        <dbReference type="SAM" id="MobiDB-lite"/>
    </source>
</evidence>
<feature type="transmembrane region" description="Helical" evidence="2">
    <location>
        <begin position="6"/>
        <end position="26"/>
    </location>
</feature>
<dbReference type="EMBL" id="NWSH01003169">
    <property type="protein sequence ID" value="PCG66836.1"/>
    <property type="molecule type" value="Genomic_DNA"/>
</dbReference>
<sequence length="71" mass="8179">MDLLASIMVGVLVFMFIYLFWLWFCFGNCVRNRGARSTGTQESISDVENNVEDSDDDERYSSEKVPDDDDN</sequence>
<organism evidence="3">
    <name type="scientific">Heliothis virescens</name>
    <name type="common">Tobacco budworm moth</name>
    <dbReference type="NCBI Taxonomy" id="7102"/>
    <lineage>
        <taxon>Eukaryota</taxon>
        <taxon>Metazoa</taxon>
        <taxon>Ecdysozoa</taxon>
        <taxon>Arthropoda</taxon>
        <taxon>Hexapoda</taxon>
        <taxon>Insecta</taxon>
        <taxon>Pterygota</taxon>
        <taxon>Neoptera</taxon>
        <taxon>Endopterygota</taxon>
        <taxon>Lepidoptera</taxon>
        <taxon>Glossata</taxon>
        <taxon>Ditrysia</taxon>
        <taxon>Noctuoidea</taxon>
        <taxon>Noctuidae</taxon>
        <taxon>Heliothinae</taxon>
        <taxon>Heliothis</taxon>
    </lineage>
</organism>
<comment type="caution">
    <text evidence="3">The sequence shown here is derived from an EMBL/GenBank/DDBJ whole genome shotgun (WGS) entry which is preliminary data.</text>
</comment>
<keyword evidence="2" id="KW-0812">Transmembrane</keyword>
<feature type="region of interest" description="Disordered" evidence="1">
    <location>
        <begin position="35"/>
        <end position="71"/>
    </location>
</feature>
<evidence type="ECO:0000256" key="2">
    <source>
        <dbReference type="SAM" id="Phobius"/>
    </source>
</evidence>
<proteinExistence type="predicted"/>